<gene>
    <name evidence="14" type="ORF">GJU40_17285</name>
</gene>
<dbReference type="PROSITE" id="PS01036">
    <property type="entry name" value="HSP70_3"/>
    <property type="match status" value="1"/>
</dbReference>
<dbReference type="PROSITE" id="PS00329">
    <property type="entry name" value="HSP70_2"/>
    <property type="match status" value="1"/>
</dbReference>
<keyword evidence="5" id="KW-0597">Phosphoprotein</keyword>
<evidence type="ECO:0000256" key="12">
    <source>
        <dbReference type="ARBA" id="ARBA00033103"/>
    </source>
</evidence>
<dbReference type="InterPro" id="IPR042030">
    <property type="entry name" value="HscC_NBD"/>
</dbReference>
<dbReference type="SUPFAM" id="SSF53067">
    <property type="entry name" value="Actin-like ATPase domain"/>
    <property type="match status" value="2"/>
</dbReference>
<evidence type="ECO:0000256" key="7">
    <source>
        <dbReference type="ARBA" id="ARBA00022840"/>
    </source>
</evidence>
<dbReference type="OrthoDB" id="9766019at2"/>
<evidence type="ECO:0000256" key="8">
    <source>
        <dbReference type="ARBA" id="ARBA00023016"/>
    </source>
</evidence>
<evidence type="ECO:0000313" key="15">
    <source>
        <dbReference type="Proteomes" id="UP000448867"/>
    </source>
</evidence>
<dbReference type="CDD" id="cd10235">
    <property type="entry name" value="ASKHA_NBD_HSP70_HscC"/>
    <property type="match status" value="1"/>
</dbReference>
<dbReference type="PANTHER" id="PTHR19375">
    <property type="entry name" value="HEAT SHOCK PROTEIN 70KDA"/>
    <property type="match status" value="1"/>
</dbReference>
<dbReference type="AlphaFoldDB" id="A0A7X2J1T8"/>
<dbReference type="InterPro" id="IPR018181">
    <property type="entry name" value="Heat_shock_70_CS"/>
</dbReference>
<dbReference type="FunFam" id="3.30.420.40:FF:000144">
    <property type="entry name" value="Molecular chaperone HscC"/>
    <property type="match status" value="1"/>
</dbReference>
<dbReference type="Proteomes" id="UP000448867">
    <property type="component" value="Unassembled WGS sequence"/>
</dbReference>
<evidence type="ECO:0000256" key="10">
    <source>
        <dbReference type="ARBA" id="ARBA00030019"/>
    </source>
</evidence>
<dbReference type="Gene3D" id="2.60.34.10">
    <property type="entry name" value="Substrate Binding Domain Of DNAk, Chain A, domain 1"/>
    <property type="match status" value="1"/>
</dbReference>
<dbReference type="GO" id="GO:0140662">
    <property type="term" value="F:ATP-dependent protein folding chaperone"/>
    <property type="evidence" value="ECO:0007669"/>
    <property type="project" value="InterPro"/>
</dbReference>
<comment type="similarity">
    <text evidence="2 13">Belongs to the heat shock protein 70 family.</text>
</comment>
<evidence type="ECO:0000256" key="1">
    <source>
        <dbReference type="ARBA" id="ARBA00002290"/>
    </source>
</evidence>
<proteinExistence type="inferred from homology"/>
<keyword evidence="8" id="KW-0346">Stress response</keyword>
<evidence type="ECO:0000256" key="3">
    <source>
        <dbReference type="ARBA" id="ARBA00014415"/>
    </source>
</evidence>
<evidence type="ECO:0000256" key="2">
    <source>
        <dbReference type="ARBA" id="ARBA00007381"/>
    </source>
</evidence>
<dbReference type="EMBL" id="WKKI01000050">
    <property type="protein sequence ID" value="MRX73891.1"/>
    <property type="molecule type" value="Genomic_DNA"/>
</dbReference>
<dbReference type="RefSeq" id="WP_154309349.1">
    <property type="nucleotide sequence ID" value="NZ_WKKI01000050.1"/>
</dbReference>
<accession>A0A7X2J1T8</accession>
<comment type="function">
    <text evidence="1">Acts as a chaperone.</text>
</comment>
<dbReference type="PROSITE" id="PS00297">
    <property type="entry name" value="HSP70_1"/>
    <property type="match status" value="1"/>
</dbReference>
<dbReference type="Gene3D" id="3.30.420.40">
    <property type="match status" value="2"/>
</dbReference>
<dbReference type="InterPro" id="IPR029047">
    <property type="entry name" value="HSP70_peptide-bd_sf"/>
</dbReference>
<sequence length="568" mass="63710">MTTIGIDLGTSNSLAAYWTEDGPRIIPNVLGSHLTPSIVSVDDNGEILIGEVAKERLITHPHHTASTFKRHMGTNKVYKLGSYNLTPEELSSFVLQSLKIDAESFLGETITDAVISVPAYFNDQQRKATKRAAELAGLTVTRLISEPTAAAIAYGFHQKGSDTKFLVFDLGGGTFDVSILELFEEVMEVKSITGDNFLGGEDFTELLMNHFIHTVKIDPAELDAHALSMLFKQAEKCKRHLAENHQNYRMVLQVQGFTHKMEVNRSLFDKLAQPLMLRIRNPIQRALRDAELRTDDIDAIILIGGATRMPIIKTAVTKMFGRLPFLSIHPDEAVALGTAVQVALKERNEAVQELILTDVCPYTLGTDVAIKIDHDHYTGGYFMPIIERNTPIPVSRVERLYTLHDQQKLLSIGIYQGESRHVDNNLKLGEMELHIPPAPAGEICVDVRYTYDVNGLLEVETTVVSTGEKKQMLIEQNEGSMTKEEMAERMKQLKGLKIHPRERTENRLLLARGERLYEEALGELRQIIASTMDKFEQILSTQDEQKIKSAAVSFKEALDQFEGWIELE</sequence>
<evidence type="ECO:0000256" key="5">
    <source>
        <dbReference type="ARBA" id="ARBA00022553"/>
    </source>
</evidence>
<reference evidence="14 15" key="1">
    <citation type="submission" date="2019-11" db="EMBL/GenBank/DDBJ databases">
        <title>Bacillus lacus genome.</title>
        <authorList>
            <person name="Allen C.J."/>
            <person name="Newman J.D."/>
        </authorList>
    </citation>
    <scope>NUCLEOTIDE SEQUENCE [LARGE SCALE GENOMIC DNA]</scope>
    <source>
        <strain evidence="14 15">KCTC 33946</strain>
    </source>
</reference>
<evidence type="ECO:0000256" key="6">
    <source>
        <dbReference type="ARBA" id="ARBA00022741"/>
    </source>
</evidence>
<comment type="caution">
    <text evidence="14">The sequence shown here is derived from an EMBL/GenBank/DDBJ whole genome shotgun (WGS) entry which is preliminary data.</text>
</comment>
<dbReference type="Gene3D" id="3.90.640.10">
    <property type="entry name" value="Actin, Chain A, domain 4"/>
    <property type="match status" value="1"/>
</dbReference>
<evidence type="ECO:0000256" key="9">
    <source>
        <dbReference type="ARBA" id="ARBA00023186"/>
    </source>
</evidence>
<keyword evidence="9" id="KW-0143">Chaperone</keyword>
<evidence type="ECO:0000256" key="13">
    <source>
        <dbReference type="RuleBase" id="RU003322"/>
    </source>
</evidence>
<keyword evidence="6 13" id="KW-0547">Nucleotide-binding</keyword>
<dbReference type="InterPro" id="IPR043129">
    <property type="entry name" value="ATPase_NBD"/>
</dbReference>
<keyword evidence="15" id="KW-1185">Reference proteome</keyword>
<dbReference type="InterPro" id="IPR013126">
    <property type="entry name" value="Hsp_70_fam"/>
</dbReference>
<evidence type="ECO:0000256" key="11">
    <source>
        <dbReference type="ARBA" id="ARBA00030945"/>
    </source>
</evidence>
<evidence type="ECO:0000313" key="14">
    <source>
        <dbReference type="EMBL" id="MRX73891.1"/>
    </source>
</evidence>
<organism evidence="14 15">
    <name type="scientific">Metabacillus lacus</name>
    <dbReference type="NCBI Taxonomy" id="1983721"/>
    <lineage>
        <taxon>Bacteria</taxon>
        <taxon>Bacillati</taxon>
        <taxon>Bacillota</taxon>
        <taxon>Bacilli</taxon>
        <taxon>Bacillales</taxon>
        <taxon>Bacillaceae</taxon>
        <taxon>Metabacillus</taxon>
    </lineage>
</organism>
<dbReference type="Pfam" id="PF00012">
    <property type="entry name" value="HSP70"/>
    <property type="match status" value="2"/>
</dbReference>
<keyword evidence="7 13" id="KW-0067">ATP-binding</keyword>
<protein>
    <recommendedName>
        <fullName evidence="3">Chaperone protein DnaK</fullName>
    </recommendedName>
    <alternativeName>
        <fullName evidence="4">Chaperone protein dnaK</fullName>
    </alternativeName>
    <alternativeName>
        <fullName evidence="12">HSP70</fullName>
    </alternativeName>
    <alternativeName>
        <fullName evidence="11">Heat shock 70 kDa protein</fullName>
    </alternativeName>
    <alternativeName>
        <fullName evidence="10">Heat shock protein 70</fullName>
    </alternativeName>
</protein>
<dbReference type="GO" id="GO:0005524">
    <property type="term" value="F:ATP binding"/>
    <property type="evidence" value="ECO:0007669"/>
    <property type="project" value="UniProtKB-KW"/>
</dbReference>
<name>A0A7X2J1T8_9BACI</name>
<dbReference type="PRINTS" id="PR00301">
    <property type="entry name" value="HEATSHOCK70"/>
</dbReference>
<evidence type="ECO:0000256" key="4">
    <source>
        <dbReference type="ARBA" id="ARBA00017249"/>
    </source>
</evidence>
<dbReference type="SUPFAM" id="SSF100920">
    <property type="entry name" value="Heat shock protein 70kD (HSP70), peptide-binding domain"/>
    <property type="match status" value="1"/>
</dbReference>